<dbReference type="AlphaFoldDB" id="A0A8J2JZC1"/>
<dbReference type="EMBL" id="CAJVCH010041713">
    <property type="protein sequence ID" value="CAG7716859.1"/>
    <property type="molecule type" value="Genomic_DNA"/>
</dbReference>
<sequence>MDTLCDQKISISSEGESEVTATNEAISCPVVSMHNSETTVFIHSLVSDESPGDLHNTPTSLSSQVTKLFYYSAQNYCHNIA</sequence>
<evidence type="ECO:0000313" key="2">
    <source>
        <dbReference type="Proteomes" id="UP000708208"/>
    </source>
</evidence>
<dbReference type="Proteomes" id="UP000708208">
    <property type="component" value="Unassembled WGS sequence"/>
</dbReference>
<accession>A0A8J2JZC1</accession>
<keyword evidence="2" id="KW-1185">Reference proteome</keyword>
<proteinExistence type="predicted"/>
<comment type="caution">
    <text evidence="1">The sequence shown here is derived from an EMBL/GenBank/DDBJ whole genome shotgun (WGS) entry which is preliminary data.</text>
</comment>
<gene>
    <name evidence="1" type="ORF">AFUS01_LOCUS6346</name>
</gene>
<evidence type="ECO:0000313" key="1">
    <source>
        <dbReference type="EMBL" id="CAG7716859.1"/>
    </source>
</evidence>
<organism evidence="1 2">
    <name type="scientific">Allacma fusca</name>
    <dbReference type="NCBI Taxonomy" id="39272"/>
    <lineage>
        <taxon>Eukaryota</taxon>
        <taxon>Metazoa</taxon>
        <taxon>Ecdysozoa</taxon>
        <taxon>Arthropoda</taxon>
        <taxon>Hexapoda</taxon>
        <taxon>Collembola</taxon>
        <taxon>Symphypleona</taxon>
        <taxon>Sminthuridae</taxon>
        <taxon>Allacma</taxon>
    </lineage>
</organism>
<protein>
    <submittedName>
        <fullName evidence="1">Uncharacterized protein</fullName>
    </submittedName>
</protein>
<name>A0A8J2JZC1_9HEXA</name>
<reference evidence="1" key="1">
    <citation type="submission" date="2021-06" db="EMBL/GenBank/DDBJ databases">
        <authorList>
            <person name="Hodson N. C."/>
            <person name="Mongue J. A."/>
            <person name="Jaron S. K."/>
        </authorList>
    </citation>
    <scope>NUCLEOTIDE SEQUENCE</scope>
</reference>